<protein>
    <recommendedName>
        <fullName evidence="1">Ras-GAP domain-containing protein</fullName>
    </recommendedName>
</protein>
<accession>A0A1Y2AEK6</accession>
<gene>
    <name evidence="2" type="ORF">LY90DRAFT_146508</name>
</gene>
<dbReference type="InterPro" id="IPR001936">
    <property type="entry name" value="RasGAP_dom"/>
</dbReference>
<dbReference type="InterPro" id="IPR008936">
    <property type="entry name" value="Rho_GTPase_activation_prot"/>
</dbReference>
<keyword evidence="3" id="KW-1185">Reference proteome</keyword>
<reference evidence="2 3" key="1">
    <citation type="submission" date="2016-08" db="EMBL/GenBank/DDBJ databases">
        <title>A Parts List for Fungal Cellulosomes Revealed by Comparative Genomics.</title>
        <authorList>
            <consortium name="DOE Joint Genome Institute"/>
            <person name="Haitjema C.H."/>
            <person name="Gilmore S.P."/>
            <person name="Henske J.K."/>
            <person name="Solomon K.V."/>
            <person name="De Groot R."/>
            <person name="Kuo A."/>
            <person name="Mondo S.J."/>
            <person name="Salamov A.A."/>
            <person name="Labutti K."/>
            <person name="Zhao Z."/>
            <person name="Chiniquy J."/>
            <person name="Barry K."/>
            <person name="Brewer H.M."/>
            <person name="Purvine S.O."/>
            <person name="Wright A.T."/>
            <person name="Boxma B."/>
            <person name="Van Alen T."/>
            <person name="Hackstein J.H."/>
            <person name="Baker S.E."/>
            <person name="Grigoriev I.V."/>
            <person name="O'Malley M.A."/>
        </authorList>
    </citation>
    <scope>NUCLEOTIDE SEQUENCE [LARGE SCALE GENOMIC DNA]</scope>
    <source>
        <strain evidence="2 3">G1</strain>
    </source>
</reference>
<name>A0A1Y2AEK6_9FUNG</name>
<dbReference type="AlphaFoldDB" id="A0A1Y2AEK6"/>
<organism evidence="2 3">
    <name type="scientific">Neocallimastix californiae</name>
    <dbReference type="NCBI Taxonomy" id="1754190"/>
    <lineage>
        <taxon>Eukaryota</taxon>
        <taxon>Fungi</taxon>
        <taxon>Fungi incertae sedis</taxon>
        <taxon>Chytridiomycota</taxon>
        <taxon>Chytridiomycota incertae sedis</taxon>
        <taxon>Neocallimastigomycetes</taxon>
        <taxon>Neocallimastigales</taxon>
        <taxon>Neocallimastigaceae</taxon>
        <taxon>Neocallimastix</taxon>
    </lineage>
</organism>
<dbReference type="Proteomes" id="UP000193920">
    <property type="component" value="Unassembled WGS sequence"/>
</dbReference>
<dbReference type="SUPFAM" id="SSF48350">
    <property type="entry name" value="GTPase activation domain, GAP"/>
    <property type="match status" value="1"/>
</dbReference>
<comment type="caution">
    <text evidence="2">The sequence shown here is derived from an EMBL/GenBank/DDBJ whole genome shotgun (WGS) entry which is preliminary data.</text>
</comment>
<evidence type="ECO:0000259" key="1">
    <source>
        <dbReference type="PROSITE" id="PS50018"/>
    </source>
</evidence>
<sequence>MKVETINNDSKCYSSLQTKFNNTNLNNNANNDTNNSFIKENIIINDNECNSVNESLFENNIDIKLEDGNYDNNSSPKDNNNGTEFIYENNKNYNKFYDNKNYAYEKIMSEVLSDSSSDLNEYINKDTFYNKESYTLMKNSNLKNLKNCSNLKNDIKRLNNMEKKNTKINDSDDIHDNLNKENILSIDNTENSINIVYSPSKYKSNYIKDESNNTILYQAPKNNSSYIDNTNNLYNCTSLNGQQINSKIINNSSISTPKIKPSNNSKIYDSVQGSPLIFENIKNDERSKGEVDIKYKYNDSKDNDIKTNNDSSILESTNELSLSEDFLNKLEAINKIDFDDYKKEYEKINNLNSIINNDINININNDNDNEINNNNNENYKFDENMNTDININNINNTINNSITSFSLKMTDKEKINNNSINKLSNNESKDHNITDSALESTIQLNKNVENETINNLSTLPNNKNNEINDNNVDNNYKSNNNNGKIHIRIHSNVSPKITVSKINHMTDETISLVLNEESQDNNYSELENEKIENPNLPSNSPKTINGITISEITNTEFLNDTLNINSLKNNTQSIKENNVLHQFNYDKNSEQMVSDESKFKKKNIINKNLNYLKSLFSSDNLLNKKNDINDNTNITKDEDDKMTIEKNSSKLLQKKRHQKLLNKEDQQNILNAFTKVNEFKNKIITKKYILNPEEENIMNVLKPDENHLLTPNIINENISHTRNSPIHIKNEKKVKKSNNNENLNKSGDNNTKVQYNSNIPLKINILNLKKPELSKQEELFLDSLEIITDILRSSLHNIEPNKQWKILENKEFTIDYRLIVIKKIIEIRESRIDEIKTIKNCFDIDCNLNRCKEIIKRILKNKKMEKYSVGELGMTLLNIIRFYPQNFIPVSLFKTYFSTTFGNYNNLSIFNNFNDKEREIWDKLISHFSKILKQENALSWSLYLSNILGWILTPRSLIQPGDPISRNEIGKYLNEINQNKCTENISYELKEILFCRNIKMVFNIFNLCSNTEQIKINSKALLYAYIAESDPIPLIEEAITYEINDCDDINKLFSTETTASNLLIEYLRLEGKSYLENFIKTTIKYLLKKMHYMKLICIKNHQKLSLRKDIKTFLS</sequence>
<evidence type="ECO:0000313" key="2">
    <source>
        <dbReference type="EMBL" id="ORY20991.1"/>
    </source>
</evidence>
<dbReference type="PROSITE" id="PS50018">
    <property type="entry name" value="RAS_GTPASE_ACTIV_2"/>
    <property type="match status" value="1"/>
</dbReference>
<feature type="domain" description="Ras-GAP" evidence="1">
    <location>
        <begin position="1013"/>
        <end position="1115"/>
    </location>
</feature>
<dbReference type="STRING" id="1754190.A0A1Y2AEK6"/>
<dbReference type="OrthoDB" id="10582210at2759"/>
<dbReference type="EMBL" id="MCOG01000275">
    <property type="protein sequence ID" value="ORY20991.1"/>
    <property type="molecule type" value="Genomic_DNA"/>
</dbReference>
<evidence type="ECO:0000313" key="3">
    <source>
        <dbReference type="Proteomes" id="UP000193920"/>
    </source>
</evidence>
<proteinExistence type="predicted"/>